<dbReference type="InParanoid" id="Q0TZ60"/>
<dbReference type="RefSeq" id="XP_001805345.1">
    <property type="nucleotide sequence ID" value="XM_001805293.1"/>
</dbReference>
<organism evidence="1 2">
    <name type="scientific">Phaeosphaeria nodorum (strain SN15 / ATCC MYA-4574 / FGSC 10173)</name>
    <name type="common">Glume blotch fungus</name>
    <name type="synonym">Parastagonospora nodorum</name>
    <dbReference type="NCBI Taxonomy" id="321614"/>
    <lineage>
        <taxon>Eukaryota</taxon>
        <taxon>Fungi</taxon>
        <taxon>Dikarya</taxon>
        <taxon>Ascomycota</taxon>
        <taxon>Pezizomycotina</taxon>
        <taxon>Dothideomycetes</taxon>
        <taxon>Pleosporomycetidae</taxon>
        <taxon>Pleosporales</taxon>
        <taxon>Pleosporineae</taxon>
        <taxon>Phaeosphaeriaceae</taxon>
        <taxon>Parastagonospora</taxon>
    </lineage>
</organism>
<evidence type="ECO:0000313" key="1">
    <source>
        <dbReference type="EMBL" id="EAT77410.1"/>
    </source>
</evidence>
<sequence>MAKCTNILAVPVTTSTGSALRLYPASNNCASTVGFCGSVLGFEEYIPSLPESS</sequence>
<dbReference type="AlphaFoldDB" id="Q0TZ60"/>
<name>Q0TZ60_PHANO</name>
<dbReference type="HOGENOM" id="CLU_3069464_0_0_1"/>
<reference evidence="2" key="1">
    <citation type="journal article" date="2007" name="Plant Cell">
        <title>Dothideomycete-plant interactions illuminated by genome sequencing and EST analysis of the wheat pathogen Stagonospora nodorum.</title>
        <authorList>
            <person name="Hane J.K."/>
            <person name="Lowe R.G."/>
            <person name="Solomon P.S."/>
            <person name="Tan K.C."/>
            <person name="Schoch C.L."/>
            <person name="Spatafora J.W."/>
            <person name="Crous P.W."/>
            <person name="Kodira C."/>
            <person name="Birren B.W."/>
            <person name="Galagan J.E."/>
            <person name="Torriani S.F."/>
            <person name="McDonald B.A."/>
            <person name="Oliver R.P."/>
        </authorList>
    </citation>
    <scope>NUCLEOTIDE SEQUENCE [LARGE SCALE GENOMIC DNA]</scope>
    <source>
        <strain evidence="2">SN15 / ATCC MYA-4574 / FGSC 10173</strain>
    </source>
</reference>
<gene>
    <name evidence="1" type="ORF">SNOG_15185</name>
</gene>
<dbReference type="KEGG" id="pno:SNOG_15185"/>
<protein>
    <submittedName>
        <fullName evidence="1">Uncharacterized protein</fullName>
    </submittedName>
</protein>
<dbReference type="EMBL" id="CH445360">
    <property type="protein sequence ID" value="EAT77410.1"/>
    <property type="molecule type" value="Genomic_DNA"/>
</dbReference>
<accession>Q0TZ60</accession>
<proteinExistence type="predicted"/>
<evidence type="ECO:0000313" key="2">
    <source>
        <dbReference type="Proteomes" id="UP000001055"/>
    </source>
</evidence>
<dbReference type="Proteomes" id="UP000001055">
    <property type="component" value="Unassembled WGS sequence"/>
</dbReference>
<dbReference type="GeneID" id="5982273"/>